<gene>
    <name evidence="1" type="ORF">V6N12_052843</name>
</gene>
<evidence type="ECO:0008006" key="3">
    <source>
        <dbReference type="Google" id="ProtNLM"/>
    </source>
</evidence>
<name>A0ABR2C316_9ROSI</name>
<protein>
    <recommendedName>
        <fullName evidence="3">Cytokinin riboside 5'-monophosphate phosphoribohydrolase</fullName>
    </recommendedName>
</protein>
<dbReference type="SUPFAM" id="SSF102405">
    <property type="entry name" value="MCP/YpsA-like"/>
    <property type="match status" value="1"/>
</dbReference>
<dbReference type="PANTHER" id="PTHR31223:SF11">
    <property type="entry name" value="CYTOKININ RIBOSIDE 5'-MONOPHOSPHATE PHOSPHORIBOHYDROLASE LOG8-RELATED"/>
    <property type="match status" value="1"/>
</dbReference>
<dbReference type="Proteomes" id="UP001472677">
    <property type="component" value="Unassembled WGS sequence"/>
</dbReference>
<comment type="caution">
    <text evidence="1">The sequence shown here is derived from an EMBL/GenBank/DDBJ whole genome shotgun (WGS) entry which is preliminary data.</text>
</comment>
<sequence length="148" mass="16554">MCLIGSFVSFSESFHCQEDNFISYGKGCCLLLSLVKLDDLRVEEEKDTSKFKRLCVFCGSSSGRRKIFSEAALELGNELVKRKVDLVYGGGSVGLMGLISQTVHDGECHGNLPGFEFLKSLFSVFFSSETVISCKHKKLPYCLQFVYY</sequence>
<reference evidence="1 2" key="1">
    <citation type="journal article" date="2024" name="G3 (Bethesda)">
        <title>Genome assembly of Hibiscus sabdariffa L. provides insights into metabolisms of medicinal natural products.</title>
        <authorList>
            <person name="Kim T."/>
        </authorList>
    </citation>
    <scope>NUCLEOTIDE SEQUENCE [LARGE SCALE GENOMIC DNA]</scope>
    <source>
        <strain evidence="1">TK-2024</strain>
        <tissue evidence="1">Old leaves</tissue>
    </source>
</reference>
<evidence type="ECO:0000313" key="1">
    <source>
        <dbReference type="EMBL" id="KAK8513668.1"/>
    </source>
</evidence>
<keyword evidence="2" id="KW-1185">Reference proteome</keyword>
<proteinExistence type="predicted"/>
<dbReference type="Gene3D" id="3.40.50.450">
    <property type="match status" value="1"/>
</dbReference>
<dbReference type="PANTHER" id="PTHR31223">
    <property type="entry name" value="LOG FAMILY PROTEIN YJL055W"/>
    <property type="match status" value="1"/>
</dbReference>
<evidence type="ECO:0000313" key="2">
    <source>
        <dbReference type="Proteomes" id="UP001472677"/>
    </source>
</evidence>
<organism evidence="1 2">
    <name type="scientific">Hibiscus sabdariffa</name>
    <name type="common">roselle</name>
    <dbReference type="NCBI Taxonomy" id="183260"/>
    <lineage>
        <taxon>Eukaryota</taxon>
        <taxon>Viridiplantae</taxon>
        <taxon>Streptophyta</taxon>
        <taxon>Embryophyta</taxon>
        <taxon>Tracheophyta</taxon>
        <taxon>Spermatophyta</taxon>
        <taxon>Magnoliopsida</taxon>
        <taxon>eudicotyledons</taxon>
        <taxon>Gunneridae</taxon>
        <taxon>Pentapetalae</taxon>
        <taxon>rosids</taxon>
        <taxon>malvids</taxon>
        <taxon>Malvales</taxon>
        <taxon>Malvaceae</taxon>
        <taxon>Malvoideae</taxon>
        <taxon>Hibiscus</taxon>
    </lineage>
</organism>
<accession>A0ABR2C316</accession>
<dbReference type="EMBL" id="JBBPBM010000069">
    <property type="protein sequence ID" value="KAK8513668.1"/>
    <property type="molecule type" value="Genomic_DNA"/>
</dbReference>